<evidence type="ECO:0000256" key="4">
    <source>
        <dbReference type="ARBA" id="ARBA00022989"/>
    </source>
</evidence>
<sequence>MTPETLAANANLALYSSMLVYTLAMLAFSWHLAARTGATTQASQATGTLEAPEQASAPAREQALAAVAGPGASHTQLEEPAHDRSPARTGAPAGPPVPAGPDPTHSRASRQRGNVALMLTYLATLLLIGSVLLRGIAVMRPPWGNMFEFATAAAAAVGAVYCALAKRHQWQWLGLFIVAPILLVLGLSVTVLYTEAGELMPALKSYWLGIHVSIAFLAVAFFTIGFALGALSLVQQHRAGKPSTRVRFLDTLPDAPALERGAYSINMVGFILWTFTLIAGAIWAKEAWGAYWQWDPKEVWTFIIWTVYAAYMHGRATAGVNHRKTTYIAVGGYAAVIINFTLVNLMATFAGMHNYSGM</sequence>
<dbReference type="InterPro" id="IPR002541">
    <property type="entry name" value="Cyt_c_assembly"/>
</dbReference>
<keyword evidence="2 7" id="KW-0812">Transmembrane</keyword>
<dbReference type="InterPro" id="IPR017562">
    <property type="entry name" value="Cyt_c_biogenesis_CcsA"/>
</dbReference>
<evidence type="ECO:0000256" key="3">
    <source>
        <dbReference type="ARBA" id="ARBA00022748"/>
    </source>
</evidence>
<dbReference type="RefSeq" id="WP_343989774.1">
    <property type="nucleotide sequence ID" value="NZ_BAAANB010000006.1"/>
</dbReference>
<feature type="transmembrane region" description="Helical" evidence="7">
    <location>
        <begin position="263"/>
        <end position="284"/>
    </location>
</feature>
<proteinExistence type="predicted"/>
<name>A0ABP5FIB0_9MICO</name>
<evidence type="ECO:0000256" key="2">
    <source>
        <dbReference type="ARBA" id="ARBA00022692"/>
    </source>
</evidence>
<feature type="transmembrane region" description="Helical" evidence="7">
    <location>
        <begin position="172"/>
        <end position="194"/>
    </location>
</feature>
<organism evidence="9 10">
    <name type="scientific">Terrabacter terrae</name>
    <dbReference type="NCBI Taxonomy" id="318434"/>
    <lineage>
        <taxon>Bacteria</taxon>
        <taxon>Bacillati</taxon>
        <taxon>Actinomycetota</taxon>
        <taxon>Actinomycetes</taxon>
        <taxon>Micrococcales</taxon>
        <taxon>Intrasporangiaceae</taxon>
        <taxon>Terrabacter</taxon>
    </lineage>
</organism>
<evidence type="ECO:0000256" key="1">
    <source>
        <dbReference type="ARBA" id="ARBA00004141"/>
    </source>
</evidence>
<evidence type="ECO:0000256" key="7">
    <source>
        <dbReference type="SAM" id="Phobius"/>
    </source>
</evidence>
<comment type="caution">
    <text evidence="9">The sequence shown here is derived from an EMBL/GenBank/DDBJ whole genome shotgun (WGS) entry which is preliminary data.</text>
</comment>
<feature type="transmembrane region" description="Helical" evidence="7">
    <location>
        <begin position="206"/>
        <end position="234"/>
    </location>
</feature>
<accession>A0ABP5FIB0</accession>
<evidence type="ECO:0000256" key="5">
    <source>
        <dbReference type="ARBA" id="ARBA00023136"/>
    </source>
</evidence>
<dbReference type="NCBIfam" id="TIGR03144">
    <property type="entry name" value="cytochr_II_ccsB"/>
    <property type="match status" value="1"/>
</dbReference>
<evidence type="ECO:0000259" key="8">
    <source>
        <dbReference type="Pfam" id="PF01578"/>
    </source>
</evidence>
<keyword evidence="4 7" id="KW-1133">Transmembrane helix</keyword>
<reference evidence="10" key="1">
    <citation type="journal article" date="2019" name="Int. J. Syst. Evol. Microbiol.">
        <title>The Global Catalogue of Microorganisms (GCM) 10K type strain sequencing project: providing services to taxonomists for standard genome sequencing and annotation.</title>
        <authorList>
            <consortium name="The Broad Institute Genomics Platform"/>
            <consortium name="The Broad Institute Genome Sequencing Center for Infectious Disease"/>
            <person name="Wu L."/>
            <person name="Ma J."/>
        </authorList>
    </citation>
    <scope>NUCLEOTIDE SEQUENCE [LARGE SCALE GENOMIC DNA]</scope>
    <source>
        <strain evidence="10">JCM 14283</strain>
    </source>
</reference>
<dbReference type="Proteomes" id="UP001501285">
    <property type="component" value="Unassembled WGS sequence"/>
</dbReference>
<feature type="transmembrane region" description="Helical" evidence="7">
    <location>
        <begin position="299"/>
        <end position="318"/>
    </location>
</feature>
<dbReference type="InterPro" id="IPR045062">
    <property type="entry name" value="Cyt_c_biogenesis_CcsA/CcmC"/>
</dbReference>
<evidence type="ECO:0000313" key="10">
    <source>
        <dbReference type="Proteomes" id="UP001501285"/>
    </source>
</evidence>
<dbReference type="PANTHER" id="PTHR30071:SF1">
    <property type="entry name" value="CYTOCHROME B_B6 PROTEIN-RELATED"/>
    <property type="match status" value="1"/>
</dbReference>
<evidence type="ECO:0000313" key="9">
    <source>
        <dbReference type="EMBL" id="GAA2027086.1"/>
    </source>
</evidence>
<comment type="subcellular location">
    <subcellularLocation>
        <location evidence="1">Membrane</location>
        <topology evidence="1">Multi-pass membrane protein</topology>
    </subcellularLocation>
</comment>
<keyword evidence="5 7" id="KW-0472">Membrane</keyword>
<gene>
    <name evidence="9" type="primary">ccsB_2</name>
    <name evidence="9" type="ORF">GCM10009740_15970</name>
</gene>
<keyword evidence="3" id="KW-0201">Cytochrome c-type biogenesis</keyword>
<dbReference type="PANTHER" id="PTHR30071">
    <property type="entry name" value="HEME EXPORTER PROTEIN C"/>
    <property type="match status" value="1"/>
</dbReference>
<keyword evidence="10" id="KW-1185">Reference proteome</keyword>
<protein>
    <submittedName>
        <fullName evidence="9">C-type cytochrome biogenesis protein CcsB</fullName>
    </submittedName>
</protein>
<feature type="region of interest" description="Disordered" evidence="6">
    <location>
        <begin position="43"/>
        <end position="109"/>
    </location>
</feature>
<dbReference type="EMBL" id="BAAANB010000006">
    <property type="protein sequence ID" value="GAA2027086.1"/>
    <property type="molecule type" value="Genomic_DNA"/>
</dbReference>
<feature type="compositionally biased region" description="Basic and acidic residues" evidence="6">
    <location>
        <begin position="76"/>
        <end position="86"/>
    </location>
</feature>
<dbReference type="Pfam" id="PF01578">
    <property type="entry name" value="Cytochrom_C_asm"/>
    <property type="match status" value="1"/>
</dbReference>
<feature type="transmembrane region" description="Helical" evidence="7">
    <location>
        <begin position="115"/>
        <end position="137"/>
    </location>
</feature>
<evidence type="ECO:0000256" key="6">
    <source>
        <dbReference type="SAM" id="MobiDB-lite"/>
    </source>
</evidence>
<feature type="transmembrane region" description="Helical" evidence="7">
    <location>
        <begin position="330"/>
        <end position="352"/>
    </location>
</feature>
<feature type="transmembrane region" description="Helical" evidence="7">
    <location>
        <begin position="12"/>
        <end position="33"/>
    </location>
</feature>
<feature type="transmembrane region" description="Helical" evidence="7">
    <location>
        <begin position="143"/>
        <end position="165"/>
    </location>
</feature>
<feature type="domain" description="Cytochrome c assembly protein" evidence="8">
    <location>
        <begin position="147"/>
        <end position="347"/>
    </location>
</feature>